<evidence type="ECO:0000313" key="2">
    <source>
        <dbReference type="EMBL" id="BBY48026.1"/>
    </source>
</evidence>
<dbReference type="Proteomes" id="UP000467428">
    <property type="component" value="Chromosome"/>
</dbReference>
<protein>
    <submittedName>
        <fullName evidence="2">Uncharacterized protein</fullName>
    </submittedName>
</protein>
<name>A0A7I7RVG6_9MYCO</name>
<dbReference type="KEGG" id="marz:MARA_14940"/>
<organism evidence="2 3">
    <name type="scientific">Mycolicibacterium arabiense</name>
    <dbReference type="NCBI Taxonomy" id="1286181"/>
    <lineage>
        <taxon>Bacteria</taxon>
        <taxon>Bacillati</taxon>
        <taxon>Actinomycetota</taxon>
        <taxon>Actinomycetes</taxon>
        <taxon>Mycobacteriales</taxon>
        <taxon>Mycobacteriaceae</taxon>
        <taxon>Mycolicibacterium</taxon>
    </lineage>
</organism>
<feature type="compositionally biased region" description="Polar residues" evidence="1">
    <location>
        <begin position="54"/>
        <end position="65"/>
    </location>
</feature>
<proteinExistence type="predicted"/>
<feature type="compositionally biased region" description="Basic residues" evidence="1">
    <location>
        <begin position="68"/>
        <end position="77"/>
    </location>
</feature>
<geneLocation type="plasmid" evidence="3">
    <name>pjcm18538 dna</name>
</geneLocation>
<reference evidence="2 3" key="1">
    <citation type="journal article" date="2019" name="Emerg. Microbes Infect.">
        <title>Comprehensive subspecies identification of 175 nontuberculous mycobacteria species based on 7547 genomic profiles.</title>
        <authorList>
            <person name="Matsumoto Y."/>
            <person name="Kinjo T."/>
            <person name="Motooka D."/>
            <person name="Nabeya D."/>
            <person name="Jung N."/>
            <person name="Uechi K."/>
            <person name="Horii T."/>
            <person name="Iida T."/>
            <person name="Fujita J."/>
            <person name="Nakamura S."/>
        </authorList>
    </citation>
    <scope>NUCLEOTIDE SEQUENCE [LARGE SCALE GENOMIC DNA]</scope>
    <source>
        <strain evidence="2 3">JCM 18538</strain>
    </source>
</reference>
<gene>
    <name evidence="2" type="ORF">MARA_14940</name>
</gene>
<dbReference type="AlphaFoldDB" id="A0A7I7RVG6"/>
<feature type="region of interest" description="Disordered" evidence="1">
    <location>
        <begin position="54"/>
        <end position="86"/>
    </location>
</feature>
<evidence type="ECO:0000313" key="3">
    <source>
        <dbReference type="Proteomes" id="UP000467428"/>
    </source>
</evidence>
<evidence type="ECO:0000256" key="1">
    <source>
        <dbReference type="SAM" id="MobiDB-lite"/>
    </source>
</evidence>
<accession>A0A7I7RVG6</accession>
<sequence length="86" mass="9511">MQTANTPVKTSDWRRVGHWVAHMTAMIPQTAAAKIEISRLMVLCGPTGLMSISNGATPRRSTTAATMKRVKRSRLRAPRYAESQSK</sequence>
<keyword evidence="3" id="KW-1185">Reference proteome</keyword>
<dbReference type="EMBL" id="AP022593">
    <property type="protein sequence ID" value="BBY48026.1"/>
    <property type="molecule type" value="Genomic_DNA"/>
</dbReference>